<feature type="domain" description="Reverse transcriptase/retrotransposon-derived protein RNase H-like" evidence="2">
    <location>
        <begin position="223"/>
        <end position="292"/>
    </location>
</feature>
<sequence length="293" mass="33547">TKKNGQIRVCIDYRDLNGACPKDEFPLPIPEVMIDNTCGFERMTFMDGFSGYNQIKMHPEDEKHTSFRTPFGVYCYTVMPFGLKNAGATYQRAMMKIFQDMQHKTVECYVDDLAVKSKRKEDHLKDLREVFLRLRKHKLRMNPLKCFFGVSSGKFLGFLVRKAGIELDPIKVKAILEMPPPRTLRELKGLQGRLAYIRRFISNLSGKCRPFSRLMKKGVDFVWDADCEAAFQDIKSYLTKPPVLAAPATGKPFILYTRALDHSVGALLAQENDEGKEAALYYLSRMLVGAEHR</sequence>
<dbReference type="InterPro" id="IPR000477">
    <property type="entry name" value="RT_dom"/>
</dbReference>
<dbReference type="SUPFAM" id="SSF56672">
    <property type="entry name" value="DNA/RNA polymerases"/>
    <property type="match status" value="1"/>
</dbReference>
<evidence type="ECO:0000259" key="2">
    <source>
        <dbReference type="Pfam" id="PF17919"/>
    </source>
</evidence>
<evidence type="ECO:0000313" key="3">
    <source>
        <dbReference type="EMBL" id="KAB7527126.1"/>
    </source>
</evidence>
<reference evidence="3 4" key="1">
    <citation type="submission" date="2019-10" db="EMBL/GenBank/DDBJ databases">
        <title>Muricauda olearia CL-SS4 JCM15563 genome.</title>
        <authorList>
            <person name="Liu L."/>
        </authorList>
    </citation>
    <scope>NUCLEOTIDE SEQUENCE [LARGE SCALE GENOMIC DNA]</scope>
    <source>
        <strain evidence="3 4">CL-SS4</strain>
    </source>
</reference>
<dbReference type="PANTHER" id="PTHR24559">
    <property type="entry name" value="TRANSPOSON TY3-I GAG-POL POLYPROTEIN"/>
    <property type="match status" value="1"/>
</dbReference>
<dbReference type="InterPro" id="IPR041577">
    <property type="entry name" value="RT_RNaseH_2"/>
</dbReference>
<proteinExistence type="predicted"/>
<feature type="non-terminal residue" evidence="3">
    <location>
        <position position="293"/>
    </location>
</feature>
<dbReference type="CDD" id="cd01647">
    <property type="entry name" value="RT_LTR"/>
    <property type="match status" value="1"/>
</dbReference>
<dbReference type="FunFam" id="3.30.70.270:FF:000063">
    <property type="entry name" value="Zinc knuckle domaincontaining protein"/>
    <property type="match status" value="1"/>
</dbReference>
<dbReference type="InterPro" id="IPR043128">
    <property type="entry name" value="Rev_trsase/Diguanyl_cyclase"/>
</dbReference>
<dbReference type="InterPro" id="IPR043502">
    <property type="entry name" value="DNA/RNA_pol_sf"/>
</dbReference>
<dbReference type="Pfam" id="PF17919">
    <property type="entry name" value="RT_RNaseH_2"/>
    <property type="match status" value="1"/>
</dbReference>
<organism evidence="3 4">
    <name type="scientific">Flagellimonas olearia</name>
    <dbReference type="NCBI Taxonomy" id="552546"/>
    <lineage>
        <taxon>Bacteria</taxon>
        <taxon>Pseudomonadati</taxon>
        <taxon>Bacteroidota</taxon>
        <taxon>Flavobacteriia</taxon>
        <taxon>Flavobacteriales</taxon>
        <taxon>Flavobacteriaceae</taxon>
        <taxon>Flagellimonas</taxon>
    </lineage>
</organism>
<name>A0A6I1DVT3_9FLAO</name>
<dbReference type="EMBL" id="WELG01000014">
    <property type="protein sequence ID" value="KAB7527126.1"/>
    <property type="molecule type" value="Genomic_DNA"/>
</dbReference>
<comment type="caution">
    <text evidence="3">The sequence shown here is derived from an EMBL/GenBank/DDBJ whole genome shotgun (WGS) entry which is preliminary data.</text>
</comment>
<feature type="non-terminal residue" evidence="3">
    <location>
        <position position="1"/>
    </location>
</feature>
<evidence type="ECO:0008006" key="5">
    <source>
        <dbReference type="Google" id="ProtNLM"/>
    </source>
</evidence>
<protein>
    <recommendedName>
        <fullName evidence="5">Reverse transcriptase domain-containing protein</fullName>
    </recommendedName>
</protein>
<dbReference type="Gene3D" id="3.30.70.270">
    <property type="match status" value="3"/>
</dbReference>
<feature type="domain" description="Reverse transcriptase" evidence="1">
    <location>
        <begin position="2"/>
        <end position="158"/>
    </location>
</feature>
<evidence type="ECO:0000313" key="4">
    <source>
        <dbReference type="Proteomes" id="UP000429785"/>
    </source>
</evidence>
<dbReference type="Pfam" id="PF00078">
    <property type="entry name" value="RVT_1"/>
    <property type="match status" value="1"/>
</dbReference>
<dbReference type="OrthoDB" id="1463769at2"/>
<dbReference type="AlphaFoldDB" id="A0A6I1DVT3"/>
<gene>
    <name evidence="3" type="ORF">F8C76_17730</name>
</gene>
<dbReference type="InterPro" id="IPR053134">
    <property type="entry name" value="RNA-dir_DNA_polymerase"/>
</dbReference>
<accession>A0A6I1DVT3</accession>
<dbReference type="PANTHER" id="PTHR24559:SF439">
    <property type="entry name" value="RETROTRANSPOSON, UNCLASSIFIED-LIKE PROTEIN"/>
    <property type="match status" value="1"/>
</dbReference>
<evidence type="ECO:0000259" key="1">
    <source>
        <dbReference type="Pfam" id="PF00078"/>
    </source>
</evidence>
<dbReference type="Proteomes" id="UP000429785">
    <property type="component" value="Unassembled WGS sequence"/>
</dbReference>